<name>A0A5N6MYL4_9ASTR</name>
<keyword evidence="2" id="KW-1185">Reference proteome</keyword>
<proteinExistence type="predicted"/>
<evidence type="ECO:0000313" key="2">
    <source>
        <dbReference type="Proteomes" id="UP000326396"/>
    </source>
</evidence>
<gene>
    <name evidence="1" type="ORF">E3N88_27585</name>
</gene>
<comment type="caution">
    <text evidence="1">The sequence shown here is derived from an EMBL/GenBank/DDBJ whole genome shotgun (WGS) entry which is preliminary data.</text>
</comment>
<dbReference type="PANTHER" id="PTHR34541">
    <property type="entry name" value="OS01G0729900 PROTEIN"/>
    <property type="match status" value="1"/>
</dbReference>
<evidence type="ECO:0000313" key="1">
    <source>
        <dbReference type="EMBL" id="KAD4178994.1"/>
    </source>
</evidence>
<dbReference type="OrthoDB" id="1842620at2759"/>
<accession>A0A5N6MYL4</accession>
<organism evidence="1 2">
    <name type="scientific">Mikania micrantha</name>
    <name type="common">bitter vine</name>
    <dbReference type="NCBI Taxonomy" id="192012"/>
    <lineage>
        <taxon>Eukaryota</taxon>
        <taxon>Viridiplantae</taxon>
        <taxon>Streptophyta</taxon>
        <taxon>Embryophyta</taxon>
        <taxon>Tracheophyta</taxon>
        <taxon>Spermatophyta</taxon>
        <taxon>Magnoliopsida</taxon>
        <taxon>eudicotyledons</taxon>
        <taxon>Gunneridae</taxon>
        <taxon>Pentapetalae</taxon>
        <taxon>asterids</taxon>
        <taxon>campanulids</taxon>
        <taxon>Asterales</taxon>
        <taxon>Asteraceae</taxon>
        <taxon>Asteroideae</taxon>
        <taxon>Heliantheae alliance</taxon>
        <taxon>Eupatorieae</taxon>
        <taxon>Mikania</taxon>
    </lineage>
</organism>
<dbReference type="EMBL" id="SZYD01000014">
    <property type="protein sequence ID" value="KAD4178994.1"/>
    <property type="molecule type" value="Genomic_DNA"/>
</dbReference>
<dbReference type="AlphaFoldDB" id="A0A5N6MYL4"/>
<sequence length="89" mass="9687">MNLQFPNGQLIYVASEGLSTSAFLPVFGGLLQAQGQYPGQMRFSFSSKLGRSKWNENIGKSEMVLKVETPLGNVGQPSFSVQLNSGIEF</sequence>
<dbReference type="Proteomes" id="UP000326396">
    <property type="component" value="Linkage Group LG4"/>
</dbReference>
<reference evidence="1 2" key="1">
    <citation type="submission" date="2019-05" db="EMBL/GenBank/DDBJ databases">
        <title>Mikania micrantha, genome provides insights into the molecular mechanism of rapid growth.</title>
        <authorList>
            <person name="Liu B."/>
        </authorList>
    </citation>
    <scope>NUCLEOTIDE SEQUENCE [LARGE SCALE GENOMIC DNA]</scope>
    <source>
        <strain evidence="1">NLD-2019</strain>
        <tissue evidence="1">Leaf</tissue>
    </source>
</reference>
<dbReference type="PANTHER" id="PTHR34541:SF2">
    <property type="entry name" value="OS01G0729900 PROTEIN"/>
    <property type="match status" value="1"/>
</dbReference>
<protein>
    <submittedName>
        <fullName evidence="1">Uncharacterized protein</fullName>
    </submittedName>
</protein>